<proteinExistence type="predicted"/>
<dbReference type="STRING" id="1867956.BJF95_02235"/>
<sequence>MDSGQKCAFVEFTSMVRDKRTVLFAASQKIYGITRDATTEHPNIMIFLDYFVIYFRALPFFQTKLRQEI</sequence>
<organism evidence="1 2">
    <name type="scientific">Rhizobium oryziradicis</name>
    <dbReference type="NCBI Taxonomy" id="1867956"/>
    <lineage>
        <taxon>Bacteria</taxon>
        <taxon>Pseudomonadati</taxon>
        <taxon>Pseudomonadota</taxon>
        <taxon>Alphaproteobacteria</taxon>
        <taxon>Hyphomicrobiales</taxon>
        <taxon>Rhizobiaceae</taxon>
        <taxon>Rhizobium/Agrobacterium group</taxon>
        <taxon>Rhizobium</taxon>
    </lineage>
</organism>
<dbReference type="EMBL" id="MKIM01000017">
    <property type="protein sequence ID" value="OLP46936.1"/>
    <property type="molecule type" value="Genomic_DNA"/>
</dbReference>
<reference evidence="1 2" key="1">
    <citation type="submission" date="2016-09" db="EMBL/GenBank/DDBJ databases">
        <title>Rhizobium oryziradicis sp. nov., isolated from the root of rice.</title>
        <authorList>
            <person name="Zhao J."/>
            <person name="Zhang X."/>
        </authorList>
    </citation>
    <scope>NUCLEOTIDE SEQUENCE [LARGE SCALE GENOMIC DNA]</scope>
    <source>
        <strain evidence="1 2">N19</strain>
    </source>
</reference>
<dbReference type="Proteomes" id="UP000186894">
    <property type="component" value="Unassembled WGS sequence"/>
</dbReference>
<gene>
    <name evidence="1" type="ORF">BJF95_02235</name>
</gene>
<protein>
    <submittedName>
        <fullName evidence="1">Uncharacterized protein</fullName>
    </submittedName>
</protein>
<evidence type="ECO:0000313" key="2">
    <source>
        <dbReference type="Proteomes" id="UP000186894"/>
    </source>
</evidence>
<comment type="caution">
    <text evidence="1">The sequence shown here is derived from an EMBL/GenBank/DDBJ whole genome shotgun (WGS) entry which is preliminary data.</text>
</comment>
<evidence type="ECO:0000313" key="1">
    <source>
        <dbReference type="EMBL" id="OLP46936.1"/>
    </source>
</evidence>
<dbReference type="AlphaFoldDB" id="A0A1Q8ZYE7"/>
<name>A0A1Q8ZYE7_9HYPH</name>
<accession>A0A1Q8ZYE7</accession>
<keyword evidence="2" id="KW-1185">Reference proteome</keyword>